<feature type="modified residue" description="N6-(pyridoxal phosphate)lysine" evidence="9">
    <location>
        <position position="269"/>
    </location>
</feature>
<protein>
    <recommendedName>
        <fullName evidence="9">Adenosylmethionine-8-amino-7-oxononanoate aminotransferase</fullName>
        <ecNumber evidence="9">2.6.1.62</ecNumber>
    </recommendedName>
    <alternativeName>
        <fullName evidence="9">7,8-diamino-pelargonic acid aminotransferase</fullName>
        <shortName evidence="9">DAPA AT</shortName>
        <shortName evidence="9">DAPA aminotransferase</shortName>
    </alternativeName>
    <alternativeName>
        <fullName evidence="9">7,8-diaminononanoate synthase</fullName>
        <shortName evidence="9">DANS</shortName>
    </alternativeName>
    <alternativeName>
        <fullName evidence="9">Diaminopelargonic acid synthase</fullName>
    </alternativeName>
</protein>
<dbReference type="PANTHER" id="PTHR42684">
    <property type="entry name" value="ADENOSYLMETHIONINE-8-AMINO-7-OXONONANOATE AMINOTRANSFERASE"/>
    <property type="match status" value="1"/>
</dbReference>
<dbReference type="InterPro" id="IPR005815">
    <property type="entry name" value="BioA"/>
</dbReference>
<dbReference type="EC" id="2.6.1.62" evidence="9"/>
<dbReference type="RefSeq" id="WP_348827886.1">
    <property type="nucleotide sequence ID" value="NZ_CP098827.1"/>
</dbReference>
<dbReference type="AlphaFoldDB" id="A0AAU7KM67"/>
<dbReference type="InterPro" id="IPR015422">
    <property type="entry name" value="PyrdxlP-dep_Trfase_small"/>
</dbReference>
<feature type="binding site" evidence="9">
    <location>
        <position position="137"/>
    </location>
    <ligand>
        <name>substrate</name>
    </ligand>
</feature>
<dbReference type="GO" id="GO:0004015">
    <property type="term" value="F:adenosylmethionine-8-amino-7-oxononanoate transaminase activity"/>
    <property type="evidence" value="ECO:0007669"/>
    <property type="project" value="UniProtKB-UniRule"/>
</dbReference>
<reference evidence="10" key="1">
    <citation type="submission" date="2022-06" db="EMBL/GenBank/DDBJ databases">
        <title>A novel DMS-producing enzyme.</title>
        <authorList>
            <person name="Zhang Y."/>
        </authorList>
    </citation>
    <scope>NUCLEOTIDE SEQUENCE</scope>
    <source>
        <strain evidence="10">RT37</strain>
    </source>
</reference>
<evidence type="ECO:0000256" key="7">
    <source>
        <dbReference type="ARBA" id="ARBA00022898"/>
    </source>
</evidence>
<dbReference type="PROSITE" id="PS00600">
    <property type="entry name" value="AA_TRANSFER_CLASS_3"/>
    <property type="match status" value="1"/>
</dbReference>
<evidence type="ECO:0000256" key="9">
    <source>
        <dbReference type="HAMAP-Rule" id="MF_00834"/>
    </source>
</evidence>
<keyword evidence="9" id="KW-0963">Cytoplasm</keyword>
<gene>
    <name evidence="9 10" type="primary">bioA</name>
    <name evidence="10" type="ORF">NFG58_07430</name>
</gene>
<feature type="binding site" evidence="9">
    <location>
        <position position="303"/>
    </location>
    <ligand>
        <name>substrate</name>
    </ligand>
</feature>
<keyword evidence="7 9" id="KW-0663">Pyridoxal phosphate</keyword>
<keyword evidence="3 9" id="KW-0032">Aminotransferase</keyword>
<dbReference type="InterPro" id="IPR049704">
    <property type="entry name" value="Aminotrans_3_PPA_site"/>
</dbReference>
<keyword evidence="6 9" id="KW-0093">Biotin biosynthesis</keyword>
<dbReference type="CDD" id="cd00610">
    <property type="entry name" value="OAT_like"/>
    <property type="match status" value="1"/>
</dbReference>
<comment type="cofactor">
    <cofactor evidence="1 9">
        <name>pyridoxal 5'-phosphate</name>
        <dbReference type="ChEBI" id="CHEBI:597326"/>
    </cofactor>
</comment>
<dbReference type="HAMAP" id="MF_00834">
    <property type="entry name" value="BioA"/>
    <property type="match status" value="1"/>
</dbReference>
<keyword evidence="4 9" id="KW-0808">Transferase</keyword>
<evidence type="ECO:0000256" key="6">
    <source>
        <dbReference type="ARBA" id="ARBA00022756"/>
    </source>
</evidence>
<feature type="binding site" evidence="9">
    <location>
        <begin position="304"/>
        <end position="305"/>
    </location>
    <ligand>
        <name>pyridoxal 5'-phosphate</name>
        <dbReference type="ChEBI" id="CHEBI:597326"/>
    </ligand>
</feature>
<comment type="subcellular location">
    <subcellularLocation>
        <location evidence="9">Cytoplasm</location>
    </subcellularLocation>
</comment>
<comment type="subunit">
    <text evidence="9">Homodimer.</text>
</comment>
<evidence type="ECO:0000256" key="2">
    <source>
        <dbReference type="ARBA" id="ARBA00005063"/>
    </source>
</evidence>
<evidence type="ECO:0000313" key="10">
    <source>
        <dbReference type="EMBL" id="XBO72524.1"/>
    </source>
</evidence>
<feature type="binding site" evidence="9">
    <location>
        <position position="240"/>
    </location>
    <ligand>
        <name>pyridoxal 5'-phosphate</name>
        <dbReference type="ChEBI" id="CHEBI:597326"/>
    </ligand>
</feature>
<evidence type="ECO:0000256" key="3">
    <source>
        <dbReference type="ARBA" id="ARBA00022576"/>
    </source>
</evidence>
<feature type="binding site" evidence="9">
    <location>
        <position position="390"/>
    </location>
    <ligand>
        <name>substrate</name>
    </ligand>
</feature>
<dbReference type="Gene3D" id="3.90.1150.10">
    <property type="entry name" value="Aspartate Aminotransferase, domain 1"/>
    <property type="match status" value="1"/>
</dbReference>
<comment type="pathway">
    <text evidence="2 9">Cofactor biosynthesis; biotin biosynthesis; 7,8-diaminononanoate from 8-amino-7-oxononanoate (SAM route): step 1/1.</text>
</comment>
<dbReference type="GO" id="GO:0009102">
    <property type="term" value="P:biotin biosynthetic process"/>
    <property type="evidence" value="ECO:0007669"/>
    <property type="project" value="UniProtKB-UniRule"/>
</dbReference>
<dbReference type="NCBIfam" id="NF004624">
    <property type="entry name" value="PRK05964.1"/>
    <property type="match status" value="1"/>
</dbReference>
<evidence type="ECO:0000256" key="5">
    <source>
        <dbReference type="ARBA" id="ARBA00022691"/>
    </source>
</evidence>
<evidence type="ECO:0000256" key="1">
    <source>
        <dbReference type="ARBA" id="ARBA00001933"/>
    </source>
</evidence>
<feature type="binding site" evidence="9">
    <location>
        <position position="44"/>
    </location>
    <ligand>
        <name>substrate</name>
    </ligand>
</feature>
<dbReference type="GO" id="GO:0005737">
    <property type="term" value="C:cytoplasm"/>
    <property type="evidence" value="ECO:0007669"/>
    <property type="project" value="UniProtKB-SubCell"/>
</dbReference>
<dbReference type="PANTHER" id="PTHR42684:SF17">
    <property type="entry name" value="ADENOSYLMETHIONINE-8-AMINO-7-OXONONANOATE AMINOTRANSFERASE"/>
    <property type="match status" value="1"/>
</dbReference>
<feature type="site" description="Participates in the substrate recognition with KAPA and in a stacking interaction with the adenine ring of SAM" evidence="9">
    <location>
        <position position="9"/>
    </location>
</feature>
<dbReference type="InterPro" id="IPR015424">
    <property type="entry name" value="PyrdxlP-dep_Trfase"/>
</dbReference>
<dbReference type="InterPro" id="IPR015421">
    <property type="entry name" value="PyrdxlP-dep_Trfase_major"/>
</dbReference>
<sequence>MTSPVWHPYAHLKTQAPAPRVVGGQGTRFTLDSGESLLDATCSWWCMIHGYGHPRLVKAIQEQAATLCHVMLGGLTHDPADQLARELVRVTPEGLNHVFFSDSGSVGMEVAMKMAVQYHHLRGRPNKHRMLSLMKAYHGDTAGCMAVCDPEEGMHSLFSGFLPKHHFAPAPTAPYAATPEQVAADLDALRAVLEAHHHEIAALLMEPLLQAAGGLNMTSPDYLKGARALCDEFDVLLVFDEVATGFGRTGRMFAADHAGVSPDIMVLSKGLTGGYLGHAATLANDRVHDTFIGDSELHAFMHGPTFMGNPLACRVALESLRVFEEDDYLGRIARLNAILVQELAGDSDLRAHPAVADIRVLGATGVIEVHDSKALKGAAAIAREQGVWLRSFGRWLYTMPAYITSDDEMRQIIKAMKAPFTANA</sequence>
<feature type="binding site" evidence="9">
    <location>
        <begin position="104"/>
        <end position="105"/>
    </location>
    <ligand>
        <name>pyridoxal 5'-phosphate</name>
        <dbReference type="ChEBI" id="CHEBI:597326"/>
    </ligand>
</feature>
<proteinExistence type="inferred from homology"/>
<dbReference type="Pfam" id="PF00202">
    <property type="entry name" value="Aminotran_3"/>
    <property type="match status" value="1"/>
</dbReference>
<dbReference type="GO" id="GO:0030170">
    <property type="term" value="F:pyridoxal phosphate binding"/>
    <property type="evidence" value="ECO:0007669"/>
    <property type="project" value="UniProtKB-UniRule"/>
</dbReference>
<dbReference type="FunFam" id="3.40.640.10:FF:000004">
    <property type="entry name" value="Acetylornithine aminotransferase"/>
    <property type="match status" value="1"/>
</dbReference>
<evidence type="ECO:0000256" key="4">
    <source>
        <dbReference type="ARBA" id="ARBA00022679"/>
    </source>
</evidence>
<keyword evidence="5 9" id="KW-0949">S-adenosyl-L-methionine</keyword>
<name>A0AAU7KM67_9GAMM</name>
<dbReference type="SUPFAM" id="SSF53383">
    <property type="entry name" value="PLP-dependent transferases"/>
    <property type="match status" value="1"/>
</dbReference>
<comment type="function">
    <text evidence="9">Catalyzes the transfer of the alpha-amino group from S-adenosyl-L-methionine (SAM) to 7-keto-8-aminopelargonic acid (KAPA) to form 7,8-diaminopelargonic acid (DAPA). It is the only aminotransferase known to utilize SAM as an amino donor.</text>
</comment>
<comment type="similarity">
    <text evidence="9">Belongs to the class-III pyridoxal-phosphate-dependent aminotransferase family. BioA subfamily.</text>
</comment>
<evidence type="ECO:0000256" key="8">
    <source>
        <dbReference type="ARBA" id="ARBA00048449"/>
    </source>
</evidence>
<dbReference type="Gene3D" id="3.40.640.10">
    <property type="entry name" value="Type I PLP-dependent aspartate aminotransferase-like (Major domain)"/>
    <property type="match status" value="1"/>
</dbReference>
<accession>A0AAU7KM67</accession>
<organism evidence="10">
    <name type="scientific">Halomonas sp. RT37</name>
    <dbReference type="NCBI Taxonomy" id="2950872"/>
    <lineage>
        <taxon>Bacteria</taxon>
        <taxon>Pseudomonadati</taxon>
        <taxon>Pseudomonadota</taxon>
        <taxon>Gammaproteobacteria</taxon>
        <taxon>Oceanospirillales</taxon>
        <taxon>Halomonadaceae</taxon>
        <taxon>Halomonas</taxon>
    </lineage>
</organism>
<comment type="catalytic activity">
    <reaction evidence="8 9">
        <text>(8S)-8-amino-7-oxononanoate + S-adenosyl-L-methionine = S-adenosyl-4-methylsulfanyl-2-oxobutanoate + (7R,8S)-7,8-diammoniononanoate</text>
        <dbReference type="Rhea" id="RHEA:16861"/>
        <dbReference type="ChEBI" id="CHEBI:16490"/>
        <dbReference type="ChEBI" id="CHEBI:59789"/>
        <dbReference type="ChEBI" id="CHEBI:149468"/>
        <dbReference type="ChEBI" id="CHEBI:149469"/>
        <dbReference type="EC" id="2.6.1.62"/>
    </reaction>
</comment>
<dbReference type="NCBIfam" id="TIGR00508">
    <property type="entry name" value="bioA"/>
    <property type="match status" value="1"/>
</dbReference>
<feature type="binding site" evidence="9">
    <location>
        <position position="269"/>
    </location>
    <ligand>
        <name>substrate</name>
    </ligand>
</feature>
<dbReference type="EMBL" id="CP098827">
    <property type="protein sequence ID" value="XBO72524.1"/>
    <property type="molecule type" value="Genomic_DNA"/>
</dbReference>
<dbReference type="InterPro" id="IPR005814">
    <property type="entry name" value="Aminotrans_3"/>
</dbReference>